<dbReference type="GO" id="GO:0008483">
    <property type="term" value="F:transaminase activity"/>
    <property type="evidence" value="ECO:0007669"/>
    <property type="project" value="UniProtKB-KW"/>
</dbReference>
<dbReference type="PANTHER" id="PTHR42790">
    <property type="entry name" value="AMINOTRANSFERASE"/>
    <property type="match status" value="1"/>
</dbReference>
<keyword evidence="4" id="KW-0663">Pyridoxal phosphate</keyword>
<organism evidence="6 7">
    <name type="scientific">Streptomyces pimonensis</name>
    <dbReference type="NCBI Taxonomy" id="2860288"/>
    <lineage>
        <taxon>Bacteria</taxon>
        <taxon>Bacillati</taxon>
        <taxon>Actinomycetota</taxon>
        <taxon>Actinomycetes</taxon>
        <taxon>Kitasatosporales</taxon>
        <taxon>Streptomycetaceae</taxon>
        <taxon>Streptomyces</taxon>
    </lineage>
</organism>
<dbReference type="RefSeq" id="WP_371244383.1">
    <property type="nucleotide sequence ID" value="NZ_JAHWZY010000063.1"/>
</dbReference>
<evidence type="ECO:0000256" key="4">
    <source>
        <dbReference type="ARBA" id="ARBA00022898"/>
    </source>
</evidence>
<dbReference type="InterPro" id="IPR015424">
    <property type="entry name" value="PyrdxlP-dep_Trfase"/>
</dbReference>
<dbReference type="Proteomes" id="UP001567537">
    <property type="component" value="Unassembled WGS sequence"/>
</dbReference>
<evidence type="ECO:0000256" key="3">
    <source>
        <dbReference type="ARBA" id="ARBA00022679"/>
    </source>
</evidence>
<sequence length="439" mass="47958">MTTASTFTDGLDLTALHRSAGDPLLSSMNFLNEIAGRHPDALSLAAGTPYEGFYDVEDVHRALRVFSDHLRTEQGYDEERVRRTLLQYGRTKGIIHELIARQLSVDEGIQVDPEAVLVTTGCQEALFLTLRLLRRDDRDVLLAVTPAYVGVTGAARLLDLPVHPVAEGPDGVDLDDLRRRIGGARAAGLRPRALYVVPDHANPSGIRMPEPVRRDLLDLAEQQDILLLEDNPYGLFPRRGHRLPTLKALDTARRVVHLGSLAKTVFPGVRIGYAVADQPVGSGPYLADLLAKAKSMVTVNTSPIAQAVAGGRLLEHGCSLVRANEREREVYREGLDRIVGGLARRFPDPSASGVRWNSPEGGFFVVVDVPFDVTDAALERSVRDHRVLWTPLHHFYDAAASETGAGVGPLRCLRLSCSALGPEETEEALDRFAAFVRSA</sequence>
<dbReference type="InterPro" id="IPR015421">
    <property type="entry name" value="PyrdxlP-dep_Trfase_major"/>
</dbReference>
<dbReference type="InterPro" id="IPR004839">
    <property type="entry name" value="Aminotransferase_I/II_large"/>
</dbReference>
<dbReference type="Gene3D" id="3.90.1150.10">
    <property type="entry name" value="Aspartate Aminotransferase, domain 1"/>
    <property type="match status" value="1"/>
</dbReference>
<name>A0ABV4J7Y0_9ACTN</name>
<dbReference type="EMBL" id="JAHWZY010000063">
    <property type="protein sequence ID" value="MEZ3183051.1"/>
    <property type="molecule type" value="Genomic_DNA"/>
</dbReference>
<dbReference type="PANTHER" id="PTHR42790:SF19">
    <property type="entry name" value="KYNURENINE_ALPHA-AMINOADIPATE AMINOTRANSFERASE, MITOCHONDRIAL"/>
    <property type="match status" value="1"/>
</dbReference>
<dbReference type="Gene3D" id="3.40.640.10">
    <property type="entry name" value="Type I PLP-dependent aspartate aminotransferase-like (Major domain)"/>
    <property type="match status" value="1"/>
</dbReference>
<proteinExistence type="predicted"/>
<keyword evidence="7" id="KW-1185">Reference proteome</keyword>
<protein>
    <submittedName>
        <fullName evidence="6">PLP-dependent aminotransferase family protein</fullName>
    </submittedName>
</protein>
<evidence type="ECO:0000313" key="7">
    <source>
        <dbReference type="Proteomes" id="UP001567537"/>
    </source>
</evidence>
<dbReference type="InterPro" id="IPR015422">
    <property type="entry name" value="PyrdxlP-dep_Trfase_small"/>
</dbReference>
<comment type="cofactor">
    <cofactor evidence="1">
        <name>pyridoxal 5'-phosphate</name>
        <dbReference type="ChEBI" id="CHEBI:597326"/>
    </cofactor>
</comment>
<dbReference type="SUPFAM" id="SSF53383">
    <property type="entry name" value="PLP-dependent transferases"/>
    <property type="match status" value="1"/>
</dbReference>
<keyword evidence="3" id="KW-0808">Transferase</keyword>
<reference evidence="6 7" key="1">
    <citation type="journal article" date="2021" name="Res Sq">
        <title>Streptomyces Pimoensis sp. nov., Isolated From the Taklimakan Desert in Xinjiang, China.</title>
        <authorList>
            <person name="Zhang P."/>
            <person name="Luo X."/>
            <person name="Luo X."/>
            <person name="Liu Z."/>
            <person name="Xia Z."/>
            <person name="Wan C."/>
            <person name="zhang L."/>
        </authorList>
    </citation>
    <scope>NUCLEOTIDE SEQUENCE [LARGE SCALE GENOMIC DNA]</scope>
    <source>
        <strain evidence="6 7">TRM75549</strain>
    </source>
</reference>
<evidence type="ECO:0000313" key="6">
    <source>
        <dbReference type="EMBL" id="MEZ3183051.1"/>
    </source>
</evidence>
<dbReference type="InterPro" id="IPR050859">
    <property type="entry name" value="Class-I_PLP-dep_aminotransf"/>
</dbReference>
<comment type="caution">
    <text evidence="6">The sequence shown here is derived from an EMBL/GenBank/DDBJ whole genome shotgun (WGS) entry which is preliminary data.</text>
</comment>
<dbReference type="CDD" id="cd00609">
    <property type="entry name" value="AAT_like"/>
    <property type="match status" value="1"/>
</dbReference>
<feature type="domain" description="Aminotransferase class I/classII large" evidence="5">
    <location>
        <begin position="81"/>
        <end position="432"/>
    </location>
</feature>
<gene>
    <name evidence="6" type="ORF">KYY02_31650</name>
</gene>
<evidence type="ECO:0000256" key="2">
    <source>
        <dbReference type="ARBA" id="ARBA00022576"/>
    </source>
</evidence>
<keyword evidence="2 6" id="KW-0032">Aminotransferase</keyword>
<evidence type="ECO:0000259" key="5">
    <source>
        <dbReference type="Pfam" id="PF00155"/>
    </source>
</evidence>
<evidence type="ECO:0000256" key="1">
    <source>
        <dbReference type="ARBA" id="ARBA00001933"/>
    </source>
</evidence>
<accession>A0ABV4J7Y0</accession>
<dbReference type="Pfam" id="PF00155">
    <property type="entry name" value="Aminotran_1_2"/>
    <property type="match status" value="1"/>
</dbReference>